<evidence type="ECO:0000259" key="1">
    <source>
        <dbReference type="Pfam" id="PF12728"/>
    </source>
</evidence>
<keyword evidence="3" id="KW-1185">Reference proteome</keyword>
<comment type="caution">
    <text evidence="2">The sequence shown here is derived from an EMBL/GenBank/DDBJ whole genome shotgun (WGS) entry which is preliminary data.</text>
</comment>
<feature type="domain" description="Helix-turn-helix" evidence="1">
    <location>
        <begin position="4"/>
        <end position="51"/>
    </location>
</feature>
<name>A0A562ZDR0_9BURK</name>
<gene>
    <name evidence="2" type="ORF">FN976_28125</name>
</gene>
<evidence type="ECO:0000313" key="3">
    <source>
        <dbReference type="Proteomes" id="UP000318199"/>
    </source>
</evidence>
<dbReference type="Pfam" id="PF12728">
    <property type="entry name" value="HTH_17"/>
    <property type="match status" value="1"/>
</dbReference>
<proteinExistence type="predicted"/>
<dbReference type="RefSeq" id="WP_145897310.1">
    <property type="nucleotide sequence ID" value="NZ_VOBQ01000032.1"/>
</dbReference>
<protein>
    <submittedName>
        <fullName evidence="2">Helix-turn-helix domain-containing protein</fullName>
    </submittedName>
</protein>
<dbReference type="InterPro" id="IPR041657">
    <property type="entry name" value="HTH_17"/>
</dbReference>
<dbReference type="GO" id="GO:0003677">
    <property type="term" value="F:DNA binding"/>
    <property type="evidence" value="ECO:0007669"/>
    <property type="project" value="InterPro"/>
</dbReference>
<dbReference type="AlphaFoldDB" id="A0A562ZDR0"/>
<dbReference type="InterPro" id="IPR009061">
    <property type="entry name" value="DNA-bd_dom_put_sf"/>
</dbReference>
<reference evidence="2 3" key="1">
    <citation type="submission" date="2019-07" db="EMBL/GenBank/DDBJ databases">
        <title>Caenimonas sedimenti sp. nov., isolated from activated sludge.</title>
        <authorList>
            <person name="Xu J."/>
        </authorList>
    </citation>
    <scope>NUCLEOTIDE SEQUENCE [LARGE SCALE GENOMIC DNA]</scope>
    <source>
        <strain evidence="2 3">HX-9-20</strain>
    </source>
</reference>
<sequence>METMTISDVSKLLHITDDTARNRLAAGNEMPPSFRVGRRRLFLRSEVERWLVERASHPLGANSRIAHESKAD</sequence>
<dbReference type="NCBIfam" id="TIGR01764">
    <property type="entry name" value="excise"/>
    <property type="match status" value="1"/>
</dbReference>
<dbReference type="SUPFAM" id="SSF46955">
    <property type="entry name" value="Putative DNA-binding domain"/>
    <property type="match status" value="1"/>
</dbReference>
<organism evidence="2 3">
    <name type="scientific">Caenimonas sedimenti</name>
    <dbReference type="NCBI Taxonomy" id="2596921"/>
    <lineage>
        <taxon>Bacteria</taxon>
        <taxon>Pseudomonadati</taxon>
        <taxon>Pseudomonadota</taxon>
        <taxon>Betaproteobacteria</taxon>
        <taxon>Burkholderiales</taxon>
        <taxon>Comamonadaceae</taxon>
        <taxon>Caenimonas</taxon>
    </lineage>
</organism>
<dbReference type="Proteomes" id="UP000318199">
    <property type="component" value="Unassembled WGS sequence"/>
</dbReference>
<dbReference type="InterPro" id="IPR010093">
    <property type="entry name" value="SinI_DNA-bd"/>
</dbReference>
<dbReference type="EMBL" id="VOBQ01000032">
    <property type="protein sequence ID" value="TWO64407.1"/>
    <property type="molecule type" value="Genomic_DNA"/>
</dbReference>
<evidence type="ECO:0000313" key="2">
    <source>
        <dbReference type="EMBL" id="TWO64407.1"/>
    </source>
</evidence>
<dbReference type="OrthoDB" id="9805928at2"/>
<accession>A0A562ZDR0</accession>